<reference evidence="10" key="2">
    <citation type="submission" date="2025-08" db="UniProtKB">
        <authorList>
            <consortium name="Ensembl"/>
        </authorList>
    </citation>
    <scope>IDENTIFICATION</scope>
</reference>
<evidence type="ECO:0000313" key="10">
    <source>
        <dbReference type="Ensembl" id="ENSENLP00000035316.1"/>
    </source>
</evidence>
<feature type="chain" id="PRO_5025705493" description="FXYD domain-containing ion transport regulator" evidence="8">
    <location>
        <begin position="24"/>
        <end position="189"/>
    </location>
</feature>
<sequence>MDTKIYLASLTFLLLVLFKVSRAQTPATTDQMVSGTVKELETIAPTALTPKEISATEQTTHQQSSTGTSNLLKSPVTSSETKTTEASGKKTTGPQTELTSTQASTVTSLRSTTETSTHRARAWDPKWDDNFTYDYTTLRKVGLAIAAFLFVVGIMVIGCGKVCRLPKCHTRSSKSYQVAHREDNSGYVH</sequence>
<evidence type="ECO:0000256" key="3">
    <source>
        <dbReference type="ARBA" id="ARBA00022448"/>
    </source>
</evidence>
<dbReference type="CDD" id="cd20323">
    <property type="entry name" value="FXYD_FXYD5"/>
    <property type="match status" value="1"/>
</dbReference>
<dbReference type="Proteomes" id="UP000472264">
    <property type="component" value="Chromosome 6"/>
</dbReference>
<evidence type="ECO:0000256" key="4">
    <source>
        <dbReference type="ARBA" id="ARBA00022692"/>
    </source>
</evidence>
<dbReference type="OrthoDB" id="8961850at2759"/>
<evidence type="ECO:0000256" key="8">
    <source>
        <dbReference type="RuleBase" id="RU364131"/>
    </source>
</evidence>
<reference evidence="10" key="1">
    <citation type="submission" date="2021-04" db="EMBL/GenBank/DDBJ databases">
        <authorList>
            <consortium name="Wellcome Sanger Institute Data Sharing"/>
        </authorList>
    </citation>
    <scope>NUCLEOTIDE SEQUENCE [LARGE SCALE GENOMIC DNA]</scope>
</reference>
<dbReference type="AlphaFoldDB" id="A0A665VUG0"/>
<evidence type="ECO:0000313" key="11">
    <source>
        <dbReference type="Proteomes" id="UP000472264"/>
    </source>
</evidence>
<name>A0A665VUG0_ECHNA</name>
<evidence type="ECO:0000256" key="9">
    <source>
        <dbReference type="SAM" id="MobiDB-lite"/>
    </source>
</evidence>
<dbReference type="InterPro" id="IPR047297">
    <property type="entry name" value="FXYD_motif"/>
</dbReference>
<gene>
    <name evidence="10" type="primary">fxyd5</name>
</gene>
<protein>
    <recommendedName>
        <fullName evidence="8">FXYD domain-containing ion transport regulator</fullName>
    </recommendedName>
</protein>
<dbReference type="GO" id="GO:0016020">
    <property type="term" value="C:membrane"/>
    <property type="evidence" value="ECO:0007669"/>
    <property type="project" value="UniProtKB-SubCell"/>
</dbReference>
<dbReference type="PROSITE" id="PS01310">
    <property type="entry name" value="FXYD"/>
    <property type="match status" value="1"/>
</dbReference>
<feature type="transmembrane region" description="Helical" evidence="8">
    <location>
        <begin position="141"/>
        <end position="163"/>
    </location>
</feature>
<feature type="region of interest" description="Disordered" evidence="9">
    <location>
        <begin position="48"/>
        <end position="117"/>
    </location>
</feature>
<dbReference type="GO" id="GO:0043269">
    <property type="term" value="P:regulation of monoatomic ion transport"/>
    <property type="evidence" value="ECO:0007669"/>
    <property type="project" value="InterPro"/>
</dbReference>
<dbReference type="Gene3D" id="1.20.5.780">
    <property type="entry name" value="Single helix bin"/>
    <property type="match status" value="1"/>
</dbReference>
<accession>A0A665VUG0</accession>
<dbReference type="InParanoid" id="A0A665VUG0"/>
<dbReference type="Pfam" id="PF02038">
    <property type="entry name" value="ATP1G1_PLM_MAT8"/>
    <property type="match status" value="1"/>
</dbReference>
<feature type="signal peptide" evidence="8">
    <location>
        <begin position="1"/>
        <end position="23"/>
    </location>
</feature>
<dbReference type="PANTHER" id="PTHR14132">
    <property type="entry name" value="SODIUM/POTASSIUM-TRANSPORTING ATPASE SUBUNIT GAMMA"/>
    <property type="match status" value="1"/>
</dbReference>
<feature type="compositionally biased region" description="Polar residues" evidence="9">
    <location>
        <begin position="70"/>
        <end position="115"/>
    </location>
</feature>
<dbReference type="Ensembl" id="ENSENLT00000036269.1">
    <property type="protein sequence ID" value="ENSENLP00000035316.1"/>
    <property type="gene ID" value="ENSENLG00000015436.1"/>
</dbReference>
<organism evidence="10 11">
    <name type="scientific">Echeneis naucrates</name>
    <name type="common">Live sharksucker</name>
    <dbReference type="NCBI Taxonomy" id="173247"/>
    <lineage>
        <taxon>Eukaryota</taxon>
        <taxon>Metazoa</taxon>
        <taxon>Chordata</taxon>
        <taxon>Craniata</taxon>
        <taxon>Vertebrata</taxon>
        <taxon>Euteleostomi</taxon>
        <taxon>Actinopterygii</taxon>
        <taxon>Neopterygii</taxon>
        <taxon>Teleostei</taxon>
        <taxon>Neoteleostei</taxon>
        <taxon>Acanthomorphata</taxon>
        <taxon>Carangaria</taxon>
        <taxon>Carangiformes</taxon>
        <taxon>Echeneidae</taxon>
        <taxon>Echeneis</taxon>
    </lineage>
</organism>
<dbReference type="GO" id="GO:0017080">
    <property type="term" value="F:sodium channel regulator activity"/>
    <property type="evidence" value="ECO:0007669"/>
    <property type="project" value="TreeGrafter"/>
</dbReference>
<keyword evidence="11" id="KW-1185">Reference proteome</keyword>
<comment type="subcellular location">
    <subcellularLocation>
        <location evidence="1">Membrane</location>
        <topology evidence="1">Single-pass membrane protein</topology>
    </subcellularLocation>
</comment>
<dbReference type="InterPro" id="IPR000272">
    <property type="entry name" value="Ion-transport_regulator_FXYD"/>
</dbReference>
<keyword evidence="4 8" id="KW-0812">Transmembrane</keyword>
<evidence type="ECO:0000256" key="7">
    <source>
        <dbReference type="ARBA" id="ARBA00023136"/>
    </source>
</evidence>
<keyword evidence="7 8" id="KW-0472">Membrane</keyword>
<evidence type="ECO:0000256" key="5">
    <source>
        <dbReference type="ARBA" id="ARBA00022989"/>
    </source>
</evidence>
<comment type="similarity">
    <text evidence="2 8">Belongs to the FXYD family.</text>
</comment>
<evidence type="ECO:0000256" key="1">
    <source>
        <dbReference type="ARBA" id="ARBA00004167"/>
    </source>
</evidence>
<dbReference type="GO" id="GO:0006811">
    <property type="term" value="P:monoatomic ion transport"/>
    <property type="evidence" value="ECO:0007669"/>
    <property type="project" value="UniProtKB-KW"/>
</dbReference>
<dbReference type="OMA" id="FMMLRVS"/>
<keyword evidence="5 8" id="KW-1133">Transmembrane helix</keyword>
<keyword evidence="6 8" id="KW-0406">Ion transport</keyword>
<feature type="compositionally biased region" description="Low complexity" evidence="9">
    <location>
        <begin position="56"/>
        <end position="69"/>
    </location>
</feature>
<reference evidence="10" key="3">
    <citation type="submission" date="2025-09" db="UniProtKB">
        <authorList>
            <consortium name="Ensembl"/>
        </authorList>
    </citation>
    <scope>IDENTIFICATION</scope>
</reference>
<proteinExistence type="inferred from homology"/>
<keyword evidence="3 8" id="KW-0813">Transport</keyword>
<dbReference type="PANTHER" id="PTHR14132:SF23">
    <property type="entry name" value="FXYD DOMAIN-CONTAINING ION TRANSPORT REGULATOR"/>
    <property type="match status" value="1"/>
</dbReference>
<evidence type="ECO:0000256" key="2">
    <source>
        <dbReference type="ARBA" id="ARBA00005948"/>
    </source>
</evidence>
<evidence type="ECO:0000256" key="6">
    <source>
        <dbReference type="ARBA" id="ARBA00023065"/>
    </source>
</evidence>
<keyword evidence="8" id="KW-0732">Signal</keyword>